<evidence type="ECO:0000256" key="8">
    <source>
        <dbReference type="PIRSR" id="PIRSR625705-1"/>
    </source>
</evidence>
<organism evidence="10 11">
    <name type="scientific">Flavilitoribacter nigricans (strain ATCC 23147 / DSM 23189 / NBRC 102662 / NCIMB 1420 / SS-2)</name>
    <name type="common">Lewinella nigricans</name>
    <dbReference type="NCBI Taxonomy" id="1122177"/>
    <lineage>
        <taxon>Bacteria</taxon>
        <taxon>Pseudomonadati</taxon>
        <taxon>Bacteroidota</taxon>
        <taxon>Saprospiria</taxon>
        <taxon>Saprospirales</taxon>
        <taxon>Lewinellaceae</taxon>
        <taxon>Flavilitoribacter</taxon>
    </lineage>
</organism>
<gene>
    <name evidence="10" type="ORF">CRP01_29565</name>
</gene>
<dbReference type="Pfam" id="PF02838">
    <property type="entry name" value="Glyco_hydro_20b"/>
    <property type="match status" value="1"/>
</dbReference>
<evidence type="ECO:0000256" key="3">
    <source>
        <dbReference type="ARBA" id="ARBA00012663"/>
    </source>
</evidence>
<dbReference type="AlphaFoldDB" id="A0A2D0N3K3"/>
<dbReference type="GO" id="GO:0004563">
    <property type="term" value="F:beta-N-acetylhexosaminidase activity"/>
    <property type="evidence" value="ECO:0007669"/>
    <property type="project" value="UniProtKB-EC"/>
</dbReference>
<accession>A0A2D0N3K3</accession>
<evidence type="ECO:0000256" key="6">
    <source>
        <dbReference type="ARBA" id="ARBA00030512"/>
    </source>
</evidence>
<evidence type="ECO:0000256" key="4">
    <source>
        <dbReference type="ARBA" id="ARBA00022801"/>
    </source>
</evidence>
<reference evidence="10 11" key="1">
    <citation type="submission" date="2017-10" db="EMBL/GenBank/DDBJ databases">
        <title>The draft genome sequence of Lewinella nigricans NBRC 102662.</title>
        <authorList>
            <person name="Wang K."/>
        </authorList>
    </citation>
    <scope>NUCLEOTIDE SEQUENCE [LARGE SCALE GENOMIC DNA]</scope>
    <source>
        <strain evidence="10 11">NBRC 102662</strain>
    </source>
</reference>
<dbReference type="SUPFAM" id="SSF51445">
    <property type="entry name" value="(Trans)glycosidases"/>
    <property type="match status" value="1"/>
</dbReference>
<dbReference type="InterPro" id="IPR025705">
    <property type="entry name" value="Beta_hexosaminidase_sua/sub"/>
</dbReference>
<dbReference type="EC" id="3.2.1.52" evidence="3"/>
<dbReference type="InterPro" id="IPR008965">
    <property type="entry name" value="CBM2/CBM3_carb-bd_dom_sf"/>
</dbReference>
<dbReference type="Proteomes" id="UP000223913">
    <property type="component" value="Unassembled WGS sequence"/>
</dbReference>
<evidence type="ECO:0000259" key="9">
    <source>
        <dbReference type="SMART" id="SM01081"/>
    </source>
</evidence>
<evidence type="ECO:0000313" key="10">
    <source>
        <dbReference type="EMBL" id="PHN02956.1"/>
    </source>
</evidence>
<dbReference type="SUPFAM" id="SSF55545">
    <property type="entry name" value="beta-N-acetylhexosaminidase-like domain"/>
    <property type="match status" value="1"/>
</dbReference>
<evidence type="ECO:0000256" key="1">
    <source>
        <dbReference type="ARBA" id="ARBA00001231"/>
    </source>
</evidence>
<dbReference type="EMBL" id="PDUD01000035">
    <property type="protein sequence ID" value="PHN02956.1"/>
    <property type="molecule type" value="Genomic_DNA"/>
</dbReference>
<dbReference type="Pfam" id="PF03174">
    <property type="entry name" value="CHB_HEX_C"/>
    <property type="match status" value="1"/>
</dbReference>
<comment type="similarity">
    <text evidence="2">Belongs to the glycosyl hydrolase 20 family.</text>
</comment>
<comment type="caution">
    <text evidence="10">The sequence shown here is derived from an EMBL/GenBank/DDBJ whole genome shotgun (WGS) entry which is preliminary data.</text>
</comment>
<dbReference type="GO" id="GO:0030247">
    <property type="term" value="F:polysaccharide binding"/>
    <property type="evidence" value="ECO:0007669"/>
    <property type="project" value="InterPro"/>
</dbReference>
<comment type="catalytic activity">
    <reaction evidence="1">
        <text>Hydrolysis of terminal non-reducing N-acetyl-D-hexosamine residues in N-acetyl-beta-D-hexosaminides.</text>
        <dbReference type="EC" id="3.2.1.52"/>
    </reaction>
</comment>
<dbReference type="InterPro" id="IPR029018">
    <property type="entry name" value="Hex-like_dom2"/>
</dbReference>
<dbReference type="OrthoDB" id="9763537at2"/>
<dbReference type="InterPro" id="IPR015883">
    <property type="entry name" value="Glyco_hydro_20_cat"/>
</dbReference>
<dbReference type="PANTHER" id="PTHR22600">
    <property type="entry name" value="BETA-HEXOSAMINIDASE"/>
    <property type="match status" value="1"/>
</dbReference>
<dbReference type="SUPFAM" id="SSF81296">
    <property type="entry name" value="E set domains"/>
    <property type="match status" value="1"/>
</dbReference>
<sequence>MNRFSILLLLSIIFFQWNCQSEQTEQTGLENVAISWQLESNQVAESPRFRASFTITNRGNTPIEGNDWSMYFSQTPRDIVEGSVTGPAEIERVNGDLYQLRPASGFSLTPGDSLTITYEGEAWLIKETDAPLGLYFVQEKAGGQEETIPVARYTIWPFENEEQYSRHKNDKTPFPEAALVFDQNTEANLLPPGEVPQIIPFPRSVVSGSGKLTIDGGTTIHFSPGLQNESEQLRNSLGNFLTTTPTATQMEGTMVTEGIVLSINAGLAEESPEAYQLDIDGSRAAIQGKSAAGVFRGIQSLLALVPVENWIKKSGSLQLPQVAIKDAPLFAYRGMMLDIARNFNDLTAIKKLIDGMAFYKLNKLHLHLTDDEGWRLEIPGLPELTDVGARRGHTADEADRLAPAYGSGPGGEGSHGTGYLSRSDFIELLQYATRRHIEVIPELNMPGHARAAIKSMEARYRKMSVDNDLASAEAYRLADPEDQSEYRSVQYYPDNVVCVCCEGTYRFYEKVVDEVRAMYTEAGAVLTTIHTGGDEVPGGVWTASPACADLIDQEPDINSTAELPTYFFSRISQILADRGLKAAGWEEIAMQKVEGGWVPHPDFANGNVIPFVWQNLWGNQDLGYRLANAGYPVVLCNVTNLYFDLAYNKDPREPGFYWGGFVDTRKAFDFRPFDVFTSTNFDPMGNAFDVARDYKDMERLQPAARKNILGIQGQLWSETIKGQNMMEYYIFPKLLGLAQRAWSAPLGEGAAVNDEWEKFANALGQRELIHLDYLSGGYNYRIPTPGAKIENGKAMANVPFPGLTIRYTTDGSEPSTASTLYAEPVAVDSLVCFKAFDQRGRSSRMICVNQ</sequence>
<dbReference type="InterPro" id="IPR014756">
    <property type="entry name" value="Ig_E-set"/>
</dbReference>
<name>A0A2D0N3K3_FLAN2</name>
<feature type="active site" description="Proton donor" evidence="8">
    <location>
        <position position="535"/>
    </location>
</feature>
<protein>
    <recommendedName>
        <fullName evidence="3">beta-N-acetylhexosaminidase</fullName>
        <ecNumber evidence="3">3.2.1.52</ecNumber>
    </recommendedName>
    <alternativeName>
        <fullName evidence="6">Beta-N-acetylhexosaminidase</fullName>
    </alternativeName>
    <alternativeName>
        <fullName evidence="7">N-acetyl-beta-glucosaminidase</fullName>
    </alternativeName>
</protein>
<evidence type="ECO:0000256" key="7">
    <source>
        <dbReference type="ARBA" id="ARBA00033000"/>
    </source>
</evidence>
<dbReference type="GO" id="GO:0005975">
    <property type="term" value="P:carbohydrate metabolic process"/>
    <property type="evidence" value="ECO:0007669"/>
    <property type="project" value="InterPro"/>
</dbReference>
<dbReference type="InterPro" id="IPR015882">
    <property type="entry name" value="HEX_bac_N"/>
</dbReference>
<evidence type="ECO:0000313" key="11">
    <source>
        <dbReference type="Proteomes" id="UP000223913"/>
    </source>
</evidence>
<dbReference type="CDD" id="cd02847">
    <property type="entry name" value="E_set_Chitobiase_C"/>
    <property type="match status" value="1"/>
</dbReference>
<dbReference type="InterPro" id="IPR013783">
    <property type="entry name" value="Ig-like_fold"/>
</dbReference>
<dbReference type="Pfam" id="PF00728">
    <property type="entry name" value="Glyco_hydro_20"/>
    <property type="match status" value="1"/>
</dbReference>
<dbReference type="RefSeq" id="WP_099153671.1">
    <property type="nucleotide sequence ID" value="NZ_PDUD01000035.1"/>
</dbReference>
<dbReference type="Gene3D" id="3.30.379.10">
    <property type="entry name" value="Chitobiase/beta-hexosaminidase domain 2-like"/>
    <property type="match status" value="1"/>
</dbReference>
<keyword evidence="5" id="KW-0326">Glycosidase</keyword>
<evidence type="ECO:0000256" key="5">
    <source>
        <dbReference type="ARBA" id="ARBA00023295"/>
    </source>
</evidence>
<dbReference type="GO" id="GO:0016020">
    <property type="term" value="C:membrane"/>
    <property type="evidence" value="ECO:0007669"/>
    <property type="project" value="TreeGrafter"/>
</dbReference>
<dbReference type="InterPro" id="IPR017853">
    <property type="entry name" value="GH"/>
</dbReference>
<keyword evidence="4" id="KW-0378">Hydrolase</keyword>
<evidence type="ECO:0000256" key="2">
    <source>
        <dbReference type="ARBA" id="ARBA00006285"/>
    </source>
</evidence>
<dbReference type="GO" id="GO:0030203">
    <property type="term" value="P:glycosaminoglycan metabolic process"/>
    <property type="evidence" value="ECO:0007669"/>
    <property type="project" value="TreeGrafter"/>
</dbReference>
<dbReference type="PRINTS" id="PR00738">
    <property type="entry name" value="GLHYDRLASE20"/>
</dbReference>
<dbReference type="SUPFAM" id="SSF49384">
    <property type="entry name" value="Carbohydrate-binding domain"/>
    <property type="match status" value="1"/>
</dbReference>
<dbReference type="Gene3D" id="3.20.20.80">
    <property type="entry name" value="Glycosidases"/>
    <property type="match status" value="1"/>
</dbReference>
<dbReference type="Pfam" id="PF03173">
    <property type="entry name" value="CHB_HEX"/>
    <property type="match status" value="1"/>
</dbReference>
<dbReference type="InterPro" id="IPR012291">
    <property type="entry name" value="CBM2_carb-bd_dom_sf"/>
</dbReference>
<dbReference type="Gene3D" id="2.60.40.290">
    <property type="match status" value="1"/>
</dbReference>
<dbReference type="PANTHER" id="PTHR22600:SF57">
    <property type="entry name" value="BETA-N-ACETYLHEXOSAMINIDASE"/>
    <property type="match status" value="1"/>
</dbReference>
<dbReference type="Gene3D" id="2.60.40.10">
    <property type="entry name" value="Immunoglobulins"/>
    <property type="match status" value="1"/>
</dbReference>
<proteinExistence type="inferred from homology"/>
<dbReference type="InterPro" id="IPR004867">
    <property type="entry name" value="CHB_C_dom"/>
</dbReference>
<feature type="domain" description="Chitobiase/beta-hexosaminidases N-terminal" evidence="9">
    <location>
        <begin position="30"/>
        <end position="179"/>
    </location>
</feature>
<dbReference type="InterPro" id="IPR004866">
    <property type="entry name" value="CHB/HEX_N_dom"/>
</dbReference>
<keyword evidence="11" id="KW-1185">Reference proteome</keyword>
<dbReference type="SMART" id="SM01081">
    <property type="entry name" value="CHB_HEX"/>
    <property type="match status" value="1"/>
</dbReference>